<comment type="caution">
    <text evidence="3">The sequence shown here is derived from an EMBL/GenBank/DDBJ whole genome shotgun (WGS) entry which is preliminary data.</text>
</comment>
<accession>A0A848LRV0</accession>
<proteinExistence type="predicted"/>
<dbReference type="Gene3D" id="2.120.10.80">
    <property type="entry name" value="Kelch-type beta propeller"/>
    <property type="match status" value="2"/>
</dbReference>
<dbReference type="EMBL" id="JABBJJ010000261">
    <property type="protein sequence ID" value="NMO20668.1"/>
    <property type="molecule type" value="Genomic_DNA"/>
</dbReference>
<keyword evidence="2" id="KW-0677">Repeat</keyword>
<dbReference type="PANTHER" id="PTHR46344:SF27">
    <property type="entry name" value="KELCH REPEAT SUPERFAMILY PROTEIN"/>
    <property type="match status" value="1"/>
</dbReference>
<dbReference type="SUPFAM" id="SSF50965">
    <property type="entry name" value="Galactose oxidase, central domain"/>
    <property type="match status" value="2"/>
</dbReference>
<keyword evidence="1" id="KW-0880">Kelch repeat</keyword>
<dbReference type="InterPro" id="IPR013783">
    <property type="entry name" value="Ig-like_fold"/>
</dbReference>
<dbReference type="InterPro" id="IPR011043">
    <property type="entry name" value="Gal_Oxase/kelch_b-propeller"/>
</dbReference>
<organism evidence="3 4">
    <name type="scientific">Pyxidicoccus fallax</name>
    <dbReference type="NCBI Taxonomy" id="394095"/>
    <lineage>
        <taxon>Bacteria</taxon>
        <taxon>Pseudomonadati</taxon>
        <taxon>Myxococcota</taxon>
        <taxon>Myxococcia</taxon>
        <taxon>Myxococcales</taxon>
        <taxon>Cystobacterineae</taxon>
        <taxon>Myxococcaceae</taxon>
        <taxon>Pyxidicoccus</taxon>
    </lineage>
</organism>
<dbReference type="Gene3D" id="2.60.40.10">
    <property type="entry name" value="Immunoglobulins"/>
    <property type="match status" value="3"/>
</dbReference>
<dbReference type="AlphaFoldDB" id="A0A848LRV0"/>
<evidence type="ECO:0000256" key="2">
    <source>
        <dbReference type="ARBA" id="ARBA00022737"/>
    </source>
</evidence>
<name>A0A848LRV0_9BACT</name>
<evidence type="ECO:0000313" key="3">
    <source>
        <dbReference type="EMBL" id="NMO20668.1"/>
    </source>
</evidence>
<dbReference type="SMART" id="SM00612">
    <property type="entry name" value="Kelch"/>
    <property type="match status" value="6"/>
</dbReference>
<dbReference type="Pfam" id="PF17963">
    <property type="entry name" value="Big_9"/>
    <property type="match status" value="2"/>
</dbReference>
<sequence>MLSLTVALLVGCADSPSDSGSARFAVSAPQSLSSSIARVLIISGGPDIRSVGVDLVQTNGVWGGTIGNLPVGTDRAFAARAFDASGTLLFAGSAAGVTISADQTTLVAITLQQVDPPPPFENEAPVIDSLVTSSTSVFPGGFIFLTATAHDPNPDDTLTYTWSATAGTFSSPSEAFTTWMAPESMGIQKLTFTVTDSRGLSSSITLAVNVVFDEVGEAELAISFNSSPRVDTMEATPTWLVVGQPALVSVSASDPDGDSLSYSWSATCAGSFSDAWSNTTQFTPAILPAGACNNCRLTVSVSDGRGGQTTGTVALCVSNAPETQRFEPAILRSYRSSDTATPGQVLTFEVFASDPQGAPLYFAWEANSGWPGTPTRDGSRSRITWTAPACVSAPPSITVTVRNTFGLTATRSFTVAGLPACPPVGSWEPTGSMTQTRHDHTATLLTDGTVLVSGGVVDDDIWEPGGDVAYKTAEVYDPVTGTWSVTGSMAEGRANHTATRLPDGRVLVVGGSSDHLPTAELYDPATGTWSATGSMAEHREEHTATRLPDGRVLIVGGWSGSGHLATAEVYDPATGTFSPTGSMAAPREEHTATLLPDGKVLVVGGWSGSGHLVTAEVYDPATGTFSPTGSMAEPREAHTATLLLNGKVLVAGGALGQLPTAELYDPATGTFSPTGSMAEGHDSHTATLLPDGRVLVAGGFGDMLYGAHELAEVYDPASGTWSSAGAMATRRGSHTAVLLLNGKVLVAGGYTPDGNYQYAEAELYTAWSP</sequence>
<evidence type="ECO:0000313" key="4">
    <source>
        <dbReference type="Proteomes" id="UP000518300"/>
    </source>
</evidence>
<gene>
    <name evidence="3" type="ORF">HG543_38320</name>
</gene>
<reference evidence="3 4" key="1">
    <citation type="submission" date="2020-04" db="EMBL/GenBank/DDBJ databases">
        <title>Draft genome of Pyxidicoccus fallax type strain.</title>
        <authorList>
            <person name="Whitworth D.E."/>
        </authorList>
    </citation>
    <scope>NUCLEOTIDE SEQUENCE [LARGE SCALE GENOMIC DNA]</scope>
    <source>
        <strain evidence="3 4">DSM 14698</strain>
    </source>
</reference>
<dbReference type="InterPro" id="IPR037293">
    <property type="entry name" value="Gal_Oxidase_central_sf"/>
</dbReference>
<evidence type="ECO:0000256" key="1">
    <source>
        <dbReference type="ARBA" id="ARBA00022441"/>
    </source>
</evidence>
<dbReference type="Gene3D" id="2.130.10.80">
    <property type="entry name" value="Galactose oxidase/kelch, beta-propeller"/>
    <property type="match status" value="2"/>
</dbReference>
<dbReference type="InterPro" id="IPR015915">
    <property type="entry name" value="Kelch-typ_b-propeller"/>
</dbReference>
<dbReference type="Proteomes" id="UP000518300">
    <property type="component" value="Unassembled WGS sequence"/>
</dbReference>
<dbReference type="PANTHER" id="PTHR46344">
    <property type="entry name" value="OS02G0202900 PROTEIN"/>
    <property type="match status" value="1"/>
</dbReference>
<keyword evidence="4" id="KW-1185">Reference proteome</keyword>
<dbReference type="InterPro" id="IPR006652">
    <property type="entry name" value="Kelch_1"/>
</dbReference>
<dbReference type="Pfam" id="PF24681">
    <property type="entry name" value="Kelch_KLHDC2_KLHL20_DRC7"/>
    <property type="match status" value="1"/>
</dbReference>
<protein>
    <submittedName>
        <fullName evidence="3">Kelch-like protein</fullName>
    </submittedName>
</protein>